<gene>
    <name evidence="1" type="ORF">L3Q82_021631</name>
</gene>
<accession>A0ACB8X576</accession>
<dbReference type="Proteomes" id="UP000831701">
    <property type="component" value="Chromosome 3"/>
</dbReference>
<organism evidence="1 2">
    <name type="scientific">Scortum barcoo</name>
    <name type="common">barcoo grunter</name>
    <dbReference type="NCBI Taxonomy" id="214431"/>
    <lineage>
        <taxon>Eukaryota</taxon>
        <taxon>Metazoa</taxon>
        <taxon>Chordata</taxon>
        <taxon>Craniata</taxon>
        <taxon>Vertebrata</taxon>
        <taxon>Euteleostomi</taxon>
        <taxon>Actinopterygii</taxon>
        <taxon>Neopterygii</taxon>
        <taxon>Teleostei</taxon>
        <taxon>Neoteleostei</taxon>
        <taxon>Acanthomorphata</taxon>
        <taxon>Eupercaria</taxon>
        <taxon>Centrarchiformes</taxon>
        <taxon>Terapontoidei</taxon>
        <taxon>Terapontidae</taxon>
        <taxon>Scortum</taxon>
    </lineage>
</organism>
<sequence>MMPLPQLWAASFFIIVFLGLDSEFVYLEGLVMSLYMYPSFFFTGHRRKLLLFVICAVSSLTGLCMITEEGLYVFQLFDYYACNGIPLMIFAILESVCMGWVYGADCYYNNAEDMIGYFPVSYMKYCWMFITPCVSAVEHIALLFGLIHPYALGLFLAFSSVVVAPLWFLYSLAVTPGTLRQVLRISHIPHTLGYLACFISQ</sequence>
<evidence type="ECO:0000313" key="1">
    <source>
        <dbReference type="EMBL" id="KAI3375121.1"/>
    </source>
</evidence>
<comment type="caution">
    <text evidence="1">The sequence shown here is derived from an EMBL/GenBank/DDBJ whole genome shotgun (WGS) entry which is preliminary data.</text>
</comment>
<evidence type="ECO:0000313" key="2">
    <source>
        <dbReference type="Proteomes" id="UP000831701"/>
    </source>
</evidence>
<keyword evidence="2" id="KW-1185">Reference proteome</keyword>
<proteinExistence type="predicted"/>
<dbReference type="EMBL" id="CM041533">
    <property type="protein sequence ID" value="KAI3375121.1"/>
    <property type="molecule type" value="Genomic_DNA"/>
</dbReference>
<reference evidence="1" key="1">
    <citation type="submission" date="2022-04" db="EMBL/GenBank/DDBJ databases">
        <title>Jade perch genome.</title>
        <authorList>
            <person name="Chao B."/>
        </authorList>
    </citation>
    <scope>NUCLEOTIDE SEQUENCE</scope>
    <source>
        <strain evidence="1">CB-2022</strain>
    </source>
</reference>
<protein>
    <submittedName>
        <fullName evidence="1">Uncharacterized protein</fullName>
    </submittedName>
</protein>
<name>A0ACB8X576_9TELE</name>